<reference evidence="1 2" key="1">
    <citation type="submission" date="2020-06" db="EMBL/GenBank/DDBJ databases">
        <title>Staphylococcus borealis sp. nov. -A novel member of the Staphylococcaceae family isolated from skin and blood in humans.</title>
        <authorList>
            <person name="Pain M."/>
            <person name="Wolden R."/>
            <person name="Jaen-Luchoro D."/>
            <person name="Salva-Serra F."/>
            <person name="Iglesias B.P."/>
            <person name="Karlsson R."/>
            <person name="Klingenberg C."/>
            <person name="Cavanagh J.P."/>
        </authorList>
    </citation>
    <scope>NUCLEOTIDE SEQUENCE [LARGE SCALE GENOMIC DNA]</scope>
    <source>
        <strain evidence="1 2">58-22</strain>
    </source>
</reference>
<proteinExistence type="predicted"/>
<dbReference type="Proteomes" id="UP000610527">
    <property type="component" value="Unassembled WGS sequence"/>
</dbReference>
<name>A0ABX2LJP4_9STAP</name>
<dbReference type="GeneID" id="74186453"/>
<accession>A0ABX2LJP4</accession>
<sequence length="321" mass="37729">MNKKLKGRTVSAHLYNDISFCLKCGHDNSNNCICENCKKNKDKEQKLIKELEEEIISSYGNRDCKSIEELSETDRFYLACLLRCGLSDNLEYIVPFNQLKGKLAPTGKMISEIYDHLFLEGIISPNFNMSNNNDLVFDYKNKTIEEFYTYKVYYSINIDFKGKGIDYINMLEQLVYPSKSLFSNEFYYSMWKVIALNESVENLKYLMEEVNFHNYSIDSAEQVFKKLLENFSTGEISYIINHEIKNATKLIRTKKYTLKHVQNMVVYGCEQYGERVIANNWSVMNFTRNRNIEQSQVSLILFNYLMQIDEIGYNHKPIEDI</sequence>
<keyword evidence="2" id="KW-1185">Reference proteome</keyword>
<evidence type="ECO:0000313" key="1">
    <source>
        <dbReference type="EMBL" id="NUI81756.1"/>
    </source>
</evidence>
<comment type="caution">
    <text evidence="1">The sequence shown here is derived from an EMBL/GenBank/DDBJ whole genome shotgun (WGS) entry which is preliminary data.</text>
</comment>
<dbReference type="EMBL" id="JABVEG010000001">
    <property type="protein sequence ID" value="NUI81756.1"/>
    <property type="molecule type" value="Genomic_DNA"/>
</dbReference>
<protein>
    <submittedName>
        <fullName evidence="1">Uncharacterized protein</fullName>
    </submittedName>
</protein>
<gene>
    <name evidence="1" type="ORF">HUN84_03130</name>
</gene>
<evidence type="ECO:0000313" key="2">
    <source>
        <dbReference type="Proteomes" id="UP000610527"/>
    </source>
</evidence>
<dbReference type="RefSeq" id="WP_053030091.1">
    <property type="nucleotide sequence ID" value="NZ_CUEE01000005.1"/>
</dbReference>
<organism evidence="1 2">
    <name type="scientific">Staphylococcus borealis</name>
    <dbReference type="NCBI Taxonomy" id="2742203"/>
    <lineage>
        <taxon>Bacteria</taxon>
        <taxon>Bacillati</taxon>
        <taxon>Bacillota</taxon>
        <taxon>Bacilli</taxon>
        <taxon>Bacillales</taxon>
        <taxon>Staphylococcaceae</taxon>
        <taxon>Staphylococcus</taxon>
    </lineage>
</organism>